<sequence length="368" mass="41379">MSKEKLPERINWPVQSEFSSGDRNAVWEKINKKKKRTNKWLPISLSGVAAAAALILVIQLTGVEEQDSVPLDQPEKQEEIEETVETETEDTFEQTEEIDLRTIQVGDTLNGWTATYIVAPENNKGGSFILFEKQIELTGEISFPEGSIQPVFEPKNIAEDTFPVQLNSNKMQLIGYGLLYEKIYGIEDQNSAEVTMVTGRVFIGFDPADGSPESGAMLEPDFGPPFTQFDPASVDERLYAGSVLPFDGYDYQGISEVIQSISENPDDQELRDLSPVNIIRVFNSTHNEARGILFSEEADYGQYAGYEELSLALTNGPMYEFLTFQLVEVHLSETESYVAAINRDGETMLRVYFKFENDVWKITSVQEV</sequence>
<dbReference type="STRING" id="135826.KP77_08280"/>
<name>A0A0C2W3X4_9BACL</name>
<gene>
    <name evidence="3" type="ORF">KP77_08280</name>
</gene>
<comment type="caution">
    <text evidence="3">The sequence shown here is derived from an EMBL/GenBank/DDBJ whole genome shotgun (WGS) entry which is preliminary data.</text>
</comment>
<feature type="transmembrane region" description="Helical" evidence="2">
    <location>
        <begin position="40"/>
        <end position="60"/>
    </location>
</feature>
<evidence type="ECO:0000313" key="3">
    <source>
        <dbReference type="EMBL" id="KIL51316.1"/>
    </source>
</evidence>
<evidence type="ECO:0000256" key="1">
    <source>
        <dbReference type="SAM" id="MobiDB-lite"/>
    </source>
</evidence>
<protein>
    <submittedName>
        <fullName evidence="3">Uncharacterized protein</fullName>
    </submittedName>
</protein>
<reference evidence="3 4" key="1">
    <citation type="submission" date="2015-01" db="EMBL/GenBank/DDBJ databases">
        <title>Genome sequence of Jeotgalibacillus alimentarius.</title>
        <authorList>
            <person name="Goh K.M."/>
            <person name="Chan K.-G."/>
            <person name="Yaakop A.S."/>
            <person name="Ee R."/>
            <person name="Gan H.M."/>
            <person name="Chan C.S."/>
        </authorList>
    </citation>
    <scope>NUCLEOTIDE SEQUENCE [LARGE SCALE GENOMIC DNA]</scope>
    <source>
        <strain evidence="3 4">YKJ-13</strain>
    </source>
</reference>
<dbReference type="PATRIC" id="fig|135826.4.peg.822"/>
<keyword evidence="2" id="KW-0812">Transmembrane</keyword>
<dbReference type="EMBL" id="JXRQ01000015">
    <property type="protein sequence ID" value="KIL51316.1"/>
    <property type="molecule type" value="Genomic_DNA"/>
</dbReference>
<accession>A0A0C2W3X4</accession>
<keyword evidence="2" id="KW-1133">Transmembrane helix</keyword>
<feature type="compositionally biased region" description="Acidic residues" evidence="1">
    <location>
        <begin position="78"/>
        <end position="92"/>
    </location>
</feature>
<dbReference type="OrthoDB" id="2448536at2"/>
<dbReference type="Proteomes" id="UP000031950">
    <property type="component" value="Unassembled WGS sequence"/>
</dbReference>
<proteinExistence type="predicted"/>
<keyword evidence="4" id="KW-1185">Reference proteome</keyword>
<feature type="region of interest" description="Disordered" evidence="1">
    <location>
        <begin position="68"/>
        <end position="92"/>
    </location>
</feature>
<organism evidence="3 4">
    <name type="scientific">Jeotgalibacillus alimentarius</name>
    <dbReference type="NCBI Taxonomy" id="135826"/>
    <lineage>
        <taxon>Bacteria</taxon>
        <taxon>Bacillati</taxon>
        <taxon>Bacillota</taxon>
        <taxon>Bacilli</taxon>
        <taxon>Bacillales</taxon>
        <taxon>Caryophanaceae</taxon>
        <taxon>Jeotgalibacillus</taxon>
    </lineage>
</organism>
<keyword evidence="2" id="KW-0472">Membrane</keyword>
<dbReference type="RefSeq" id="WP_041121479.1">
    <property type="nucleotide sequence ID" value="NZ_JXRQ01000015.1"/>
</dbReference>
<dbReference type="AlphaFoldDB" id="A0A0C2W3X4"/>
<evidence type="ECO:0000256" key="2">
    <source>
        <dbReference type="SAM" id="Phobius"/>
    </source>
</evidence>
<evidence type="ECO:0000313" key="4">
    <source>
        <dbReference type="Proteomes" id="UP000031950"/>
    </source>
</evidence>